<evidence type="ECO:0000256" key="1">
    <source>
        <dbReference type="ARBA" id="ARBA00022723"/>
    </source>
</evidence>
<evidence type="ECO:0000313" key="9">
    <source>
        <dbReference type="Proteomes" id="UP001164929"/>
    </source>
</evidence>
<keyword evidence="1 6" id="KW-0479">Metal-binding</keyword>
<evidence type="ECO:0000259" key="7">
    <source>
        <dbReference type="PROSITE" id="PS51471"/>
    </source>
</evidence>
<proteinExistence type="inferred from homology"/>
<comment type="similarity">
    <text evidence="6">Belongs to the iron/ascorbate-dependent oxidoreductase family.</text>
</comment>
<dbReference type="InterPro" id="IPR027443">
    <property type="entry name" value="IPNS-like_sf"/>
</dbReference>
<dbReference type="GO" id="GO:0046872">
    <property type="term" value="F:metal ion binding"/>
    <property type="evidence" value="ECO:0007669"/>
    <property type="project" value="UniProtKB-KW"/>
</dbReference>
<protein>
    <recommendedName>
        <fullName evidence="4">2-oxoglutarate-dependent dioxygenase DAO</fullName>
    </recommendedName>
    <alternativeName>
        <fullName evidence="5">Protein DIOXYGENASE FOR AUXIN OXIDATION</fullName>
    </alternativeName>
</protein>
<sequence>MERHSHMEQSSLLATEEAGIESYMVGAQITSSKVKPKFWTYLSLFSYLMSIPLQQTTYREREREGARGREMAAQVEIPFLDISDEALAGLEVKSEKWKELCNQVREACETHGIFFLVYDKIPTSLREEMFVALKTLFDLPEETKNKHVNPKPYRSYLGNCPVIPFHESFGVDDAPTLDASQAFTTLMWPEGNPSFCETIHGMSSKMQELNFLVMKMIYESFDIEKLYDSFVEETTSIFRIMKYKVPPSATDSSIGLVAHTDKNAITILCQNEVQGLEIQTKNGDWAQVMVPENAFTAVVGDALKAWSNGRLHAARHRVVISGEKDRYSCGLFSMPKEEAVVEVPDELVDKEHPLQYRPFNYSDYISYFVSKLSDDALEIYAGI</sequence>
<feature type="domain" description="Fe2OG dioxygenase" evidence="7">
    <location>
        <begin position="233"/>
        <end position="335"/>
    </location>
</feature>
<gene>
    <name evidence="8" type="ORF">NC653_039236</name>
</gene>
<accession>A0AAD6LCA8</accession>
<dbReference type="Pfam" id="PF03171">
    <property type="entry name" value="2OG-FeII_Oxy"/>
    <property type="match status" value="1"/>
</dbReference>
<evidence type="ECO:0000256" key="4">
    <source>
        <dbReference type="ARBA" id="ARBA00074102"/>
    </source>
</evidence>
<dbReference type="FunFam" id="2.60.120.330:FF:000017">
    <property type="entry name" value="2-oxoglutarate-dependent dioxygenase DAO"/>
    <property type="match status" value="1"/>
</dbReference>
<keyword evidence="9" id="KW-1185">Reference proteome</keyword>
<keyword evidence="2 6" id="KW-0408">Iron</keyword>
<comment type="caution">
    <text evidence="8">The sequence shown here is derived from an EMBL/GenBank/DDBJ whole genome shotgun (WGS) entry which is preliminary data.</text>
</comment>
<dbReference type="EMBL" id="JAQIZT010000018">
    <property type="protein sequence ID" value="KAJ6957243.1"/>
    <property type="molecule type" value="Genomic_DNA"/>
</dbReference>
<evidence type="ECO:0000256" key="2">
    <source>
        <dbReference type="ARBA" id="ARBA00023004"/>
    </source>
</evidence>
<dbReference type="InterPro" id="IPR026992">
    <property type="entry name" value="DIOX_N"/>
</dbReference>
<dbReference type="InterPro" id="IPR050231">
    <property type="entry name" value="Iron_ascorbate_oxido_reductase"/>
</dbReference>
<evidence type="ECO:0000256" key="5">
    <source>
        <dbReference type="ARBA" id="ARBA00076740"/>
    </source>
</evidence>
<dbReference type="GO" id="GO:0016491">
    <property type="term" value="F:oxidoreductase activity"/>
    <property type="evidence" value="ECO:0007669"/>
    <property type="project" value="UniProtKB-KW"/>
</dbReference>
<dbReference type="Proteomes" id="UP001164929">
    <property type="component" value="Chromosome 18"/>
</dbReference>
<reference evidence="8 9" key="1">
    <citation type="journal article" date="2023" name="Mol. Ecol. Resour.">
        <title>Chromosome-level genome assembly of a triploid poplar Populus alba 'Berolinensis'.</title>
        <authorList>
            <person name="Chen S."/>
            <person name="Yu Y."/>
            <person name="Wang X."/>
            <person name="Wang S."/>
            <person name="Zhang T."/>
            <person name="Zhou Y."/>
            <person name="He R."/>
            <person name="Meng N."/>
            <person name="Wang Y."/>
            <person name="Liu W."/>
            <person name="Liu Z."/>
            <person name="Liu J."/>
            <person name="Guo Q."/>
            <person name="Huang H."/>
            <person name="Sederoff R.R."/>
            <person name="Wang G."/>
            <person name="Qu G."/>
            <person name="Chen S."/>
        </authorList>
    </citation>
    <scope>NUCLEOTIDE SEQUENCE [LARGE SCALE GENOMIC DNA]</scope>
    <source>
        <strain evidence="8">SC-2020</strain>
    </source>
</reference>
<keyword evidence="6" id="KW-0560">Oxidoreductase</keyword>
<dbReference type="Gene3D" id="2.60.120.330">
    <property type="entry name" value="B-lactam Antibiotic, Isopenicillin N Synthase, Chain"/>
    <property type="match status" value="1"/>
</dbReference>
<evidence type="ECO:0000313" key="8">
    <source>
        <dbReference type="EMBL" id="KAJ6957243.1"/>
    </source>
</evidence>
<dbReference type="AlphaFoldDB" id="A0AAD6LCA8"/>
<dbReference type="PANTHER" id="PTHR47990">
    <property type="entry name" value="2-OXOGLUTARATE (2OG) AND FE(II)-DEPENDENT OXYGENASE SUPERFAMILY PROTEIN-RELATED"/>
    <property type="match status" value="1"/>
</dbReference>
<dbReference type="SUPFAM" id="SSF51197">
    <property type="entry name" value="Clavaminate synthase-like"/>
    <property type="match status" value="1"/>
</dbReference>
<dbReference type="InterPro" id="IPR005123">
    <property type="entry name" value="Oxoglu/Fe-dep_dioxygenase_dom"/>
</dbReference>
<dbReference type="Pfam" id="PF14226">
    <property type="entry name" value="DIOX_N"/>
    <property type="match status" value="1"/>
</dbReference>
<name>A0AAD6LCA8_9ROSI</name>
<evidence type="ECO:0000256" key="6">
    <source>
        <dbReference type="RuleBase" id="RU003682"/>
    </source>
</evidence>
<dbReference type="InterPro" id="IPR044861">
    <property type="entry name" value="IPNS-like_FE2OG_OXY"/>
</dbReference>
<dbReference type="PROSITE" id="PS51471">
    <property type="entry name" value="FE2OG_OXY"/>
    <property type="match status" value="1"/>
</dbReference>
<comment type="function">
    <text evidence="3">2-oxoglutarate-dependent dioxygenase essential for auxin catabolism and maintenance of auxin homeostasis in reproductive organs. Catalyzes the irreversible oxidation of indole-3-acetic acid (IAA) to the biologically inactive 2-oxoindole-3-acetic acid (OxIAA).</text>
</comment>
<evidence type="ECO:0000256" key="3">
    <source>
        <dbReference type="ARBA" id="ARBA00054658"/>
    </source>
</evidence>
<organism evidence="8 9">
    <name type="scientific">Populus alba x Populus x berolinensis</name>
    <dbReference type="NCBI Taxonomy" id="444605"/>
    <lineage>
        <taxon>Eukaryota</taxon>
        <taxon>Viridiplantae</taxon>
        <taxon>Streptophyta</taxon>
        <taxon>Embryophyta</taxon>
        <taxon>Tracheophyta</taxon>
        <taxon>Spermatophyta</taxon>
        <taxon>Magnoliopsida</taxon>
        <taxon>eudicotyledons</taxon>
        <taxon>Gunneridae</taxon>
        <taxon>Pentapetalae</taxon>
        <taxon>rosids</taxon>
        <taxon>fabids</taxon>
        <taxon>Malpighiales</taxon>
        <taxon>Salicaceae</taxon>
        <taxon>Saliceae</taxon>
        <taxon>Populus</taxon>
    </lineage>
</organism>